<dbReference type="AlphaFoldDB" id="A0AAE8NI62"/>
<reference evidence="1 2" key="1">
    <citation type="submission" date="2018-06" db="EMBL/GenBank/DDBJ databases">
        <authorList>
            <consortium name="Pathogen Informatics"/>
            <person name="Doyle S."/>
        </authorList>
    </citation>
    <scope>NUCLEOTIDE SEQUENCE [LARGE SCALE GENOMIC DNA]</scope>
    <source>
        <strain evidence="1 2">NCTC10661</strain>
    </source>
</reference>
<dbReference type="Pfam" id="PF13557">
    <property type="entry name" value="Phenol_MetA_deg"/>
    <property type="match status" value="1"/>
</dbReference>
<dbReference type="EMBL" id="UARD01000031">
    <property type="protein sequence ID" value="SQA52744.1"/>
    <property type="molecule type" value="Genomic_DNA"/>
</dbReference>
<dbReference type="InterPro" id="IPR025737">
    <property type="entry name" value="FApF"/>
</dbReference>
<sequence length="267" mass="28839">MYRPAQRARAGLSRRSIGNVMKRILPLAAASALLAPFDAYPAHPLVSDDTGTQGNANWQFEFNGEETSKQDDNGRHQLWNATLTRGFGEHVDLYVNAPYTHLQTRTDENGAGIGDVEIGMKWRFVERGPLSLALKPKVTMPTGNDGRGLGTGRVGTGATLLAQADIARFSLLANAGLAYQPNRQGDLTSIWAVSGAAIYKATDKLQIVADIGTSRNTERGAGANPAFAIAGAIYSPKPWLDLDIGYRRGLNDQTYRHSVMGGVTARW</sequence>
<protein>
    <submittedName>
        <fullName evidence="1">MetA-pathway of phenol degradation family protein</fullName>
    </submittedName>
</protein>
<evidence type="ECO:0000313" key="2">
    <source>
        <dbReference type="Proteomes" id="UP000250416"/>
    </source>
</evidence>
<name>A0AAE8NI62_BURCE</name>
<accession>A0AAE8NI62</accession>
<gene>
    <name evidence="1" type="ORF">NCTC10661_05042</name>
</gene>
<proteinExistence type="predicted"/>
<dbReference type="SUPFAM" id="SSF56935">
    <property type="entry name" value="Porins"/>
    <property type="match status" value="1"/>
</dbReference>
<comment type="caution">
    <text evidence="1">The sequence shown here is derived from an EMBL/GenBank/DDBJ whole genome shotgun (WGS) entry which is preliminary data.</text>
</comment>
<organism evidence="1 2">
    <name type="scientific">Burkholderia cepacia</name>
    <name type="common">Pseudomonas cepacia</name>
    <dbReference type="NCBI Taxonomy" id="292"/>
    <lineage>
        <taxon>Bacteria</taxon>
        <taxon>Pseudomonadati</taxon>
        <taxon>Pseudomonadota</taxon>
        <taxon>Betaproteobacteria</taxon>
        <taxon>Burkholderiales</taxon>
        <taxon>Burkholderiaceae</taxon>
        <taxon>Burkholderia</taxon>
        <taxon>Burkholderia cepacia complex</taxon>
    </lineage>
</organism>
<dbReference type="Proteomes" id="UP000250416">
    <property type="component" value="Unassembled WGS sequence"/>
</dbReference>
<evidence type="ECO:0000313" key="1">
    <source>
        <dbReference type="EMBL" id="SQA52744.1"/>
    </source>
</evidence>